<evidence type="ECO:0000256" key="5">
    <source>
        <dbReference type="SAM" id="SignalP"/>
    </source>
</evidence>
<dbReference type="CDD" id="cd07185">
    <property type="entry name" value="OmpA_C-like"/>
    <property type="match status" value="1"/>
</dbReference>
<accession>A0A1T4N4L0</accession>
<dbReference type="Gene3D" id="3.30.1330.60">
    <property type="entry name" value="OmpA-like domain"/>
    <property type="match status" value="1"/>
</dbReference>
<dbReference type="Proteomes" id="UP000190121">
    <property type="component" value="Unassembled WGS sequence"/>
</dbReference>
<keyword evidence="2 4" id="KW-0472">Membrane</keyword>
<evidence type="ECO:0000256" key="1">
    <source>
        <dbReference type="ARBA" id="ARBA00004442"/>
    </source>
</evidence>
<dbReference type="RefSeq" id="WP_317041736.1">
    <property type="nucleotide sequence ID" value="NZ_FUXE01000009.1"/>
</dbReference>
<feature type="signal peptide" evidence="5">
    <location>
        <begin position="1"/>
        <end position="21"/>
    </location>
</feature>
<comment type="subcellular location">
    <subcellularLocation>
        <location evidence="1">Cell outer membrane</location>
    </subcellularLocation>
</comment>
<sequence length="399" mass="44831">MMKVKYLLLSIMGATALSASAQQSTTPETQILPARKTAFDRSAGHWFLTLQGGVNAQFLEENESQDIVNRLRVMPTLSLGKWHNPYFATRLQVFGGPTPTYYKEVSGEVKALNTAMAGAHFDFMFDVVNFYAKYNPKRVFHLIPWFGVGYGFKYYNDFADLADMIQFNEPFRHSATANAGLMMSFRLAKRLDLVLEGQAIYSNLNIVKQEIDYKAPIMPYSNIYNGLTGVVTAGLNFNLGRVAWESVTPMDMDLINDLNGQINRLRSENTELRKRPVSCPECPEVTAETEVVTENVLGDKAIVFKFNSATIDKDQHIVLQDIADFVKDGNKAIVVIGFADTTGDINYNMHLSERRAKAVAEALVNKFGVSSDMISVEWQGETEQFNPRAWNRVVIVRSK</sequence>
<evidence type="ECO:0000256" key="2">
    <source>
        <dbReference type="ARBA" id="ARBA00023136"/>
    </source>
</evidence>
<dbReference type="InterPro" id="IPR036737">
    <property type="entry name" value="OmpA-like_sf"/>
</dbReference>
<reference evidence="8" key="1">
    <citation type="submission" date="2017-02" db="EMBL/GenBank/DDBJ databases">
        <authorList>
            <person name="Varghese N."/>
            <person name="Submissions S."/>
        </authorList>
    </citation>
    <scope>NUCLEOTIDE SEQUENCE [LARGE SCALE GENOMIC DNA]</scope>
    <source>
        <strain evidence="8">ATCC 51356</strain>
    </source>
</reference>
<evidence type="ECO:0000256" key="3">
    <source>
        <dbReference type="ARBA" id="ARBA00023237"/>
    </source>
</evidence>
<gene>
    <name evidence="7" type="ORF">SAMN02745171_00987</name>
</gene>
<keyword evidence="3" id="KW-0998">Cell outer membrane</keyword>
<dbReference type="PROSITE" id="PS51123">
    <property type="entry name" value="OMPA_2"/>
    <property type="match status" value="1"/>
</dbReference>
<dbReference type="PRINTS" id="PR01021">
    <property type="entry name" value="OMPADOMAIN"/>
</dbReference>
<dbReference type="PANTHER" id="PTHR30329">
    <property type="entry name" value="STATOR ELEMENT OF FLAGELLAR MOTOR COMPLEX"/>
    <property type="match status" value="1"/>
</dbReference>
<organism evidence="7 8">
    <name type="scientific">Porphyromonas circumdentaria</name>
    <dbReference type="NCBI Taxonomy" id="29524"/>
    <lineage>
        <taxon>Bacteria</taxon>
        <taxon>Pseudomonadati</taxon>
        <taxon>Bacteroidota</taxon>
        <taxon>Bacteroidia</taxon>
        <taxon>Bacteroidales</taxon>
        <taxon>Porphyromonadaceae</taxon>
        <taxon>Porphyromonas</taxon>
    </lineage>
</organism>
<dbReference type="SUPFAM" id="SSF103088">
    <property type="entry name" value="OmpA-like"/>
    <property type="match status" value="1"/>
</dbReference>
<dbReference type="EMBL" id="FUXE01000009">
    <property type="protein sequence ID" value="SJZ73925.1"/>
    <property type="molecule type" value="Genomic_DNA"/>
</dbReference>
<dbReference type="InterPro" id="IPR006665">
    <property type="entry name" value="OmpA-like"/>
</dbReference>
<dbReference type="AlphaFoldDB" id="A0A1T4N4L0"/>
<dbReference type="PANTHER" id="PTHR30329:SF21">
    <property type="entry name" value="LIPOPROTEIN YIAD-RELATED"/>
    <property type="match status" value="1"/>
</dbReference>
<dbReference type="InterPro" id="IPR006664">
    <property type="entry name" value="OMP_bac"/>
</dbReference>
<dbReference type="STRING" id="29524.SAMN02745171_00987"/>
<dbReference type="GO" id="GO:0009279">
    <property type="term" value="C:cell outer membrane"/>
    <property type="evidence" value="ECO:0007669"/>
    <property type="project" value="UniProtKB-SubCell"/>
</dbReference>
<evidence type="ECO:0000256" key="4">
    <source>
        <dbReference type="PROSITE-ProRule" id="PRU00473"/>
    </source>
</evidence>
<keyword evidence="8" id="KW-1185">Reference proteome</keyword>
<feature type="domain" description="OmpA-like" evidence="6">
    <location>
        <begin position="291"/>
        <end position="399"/>
    </location>
</feature>
<name>A0A1T4N4L0_9PORP</name>
<evidence type="ECO:0000313" key="7">
    <source>
        <dbReference type="EMBL" id="SJZ73925.1"/>
    </source>
</evidence>
<dbReference type="Pfam" id="PF00691">
    <property type="entry name" value="OmpA"/>
    <property type="match status" value="1"/>
</dbReference>
<protein>
    <submittedName>
        <fullName evidence="7">Outer membrane protein OmpA</fullName>
    </submittedName>
</protein>
<proteinExistence type="predicted"/>
<keyword evidence="5" id="KW-0732">Signal</keyword>
<evidence type="ECO:0000259" key="6">
    <source>
        <dbReference type="PROSITE" id="PS51123"/>
    </source>
</evidence>
<evidence type="ECO:0000313" key="8">
    <source>
        <dbReference type="Proteomes" id="UP000190121"/>
    </source>
</evidence>
<feature type="chain" id="PRO_5012029659" evidence="5">
    <location>
        <begin position="22"/>
        <end position="399"/>
    </location>
</feature>
<dbReference type="InterPro" id="IPR050330">
    <property type="entry name" value="Bact_OuterMem_StrucFunc"/>
</dbReference>